<evidence type="ECO:0000313" key="9">
    <source>
        <dbReference type="EMBL" id="MEV8466304.1"/>
    </source>
</evidence>
<comment type="subcellular location">
    <subcellularLocation>
        <location evidence="1 8">Cell membrane</location>
        <topology evidence="1 8">Multi-pass membrane protein</topology>
    </subcellularLocation>
</comment>
<comment type="caution">
    <text evidence="9">The sequence shown here is derived from an EMBL/GenBank/DDBJ whole genome shotgun (WGS) entry which is preliminary data.</text>
</comment>
<feature type="transmembrane region" description="Helical" evidence="8">
    <location>
        <begin position="12"/>
        <end position="30"/>
    </location>
</feature>
<keyword evidence="5 8" id="KW-0812">Transmembrane</keyword>
<dbReference type="InterPro" id="IPR002781">
    <property type="entry name" value="TM_pro_TauE-like"/>
</dbReference>
<keyword evidence="3" id="KW-0813">Transport</keyword>
<dbReference type="Pfam" id="PF01925">
    <property type="entry name" value="TauE"/>
    <property type="match status" value="1"/>
</dbReference>
<evidence type="ECO:0000256" key="3">
    <source>
        <dbReference type="ARBA" id="ARBA00022448"/>
    </source>
</evidence>
<feature type="transmembrane region" description="Helical" evidence="8">
    <location>
        <begin position="198"/>
        <end position="222"/>
    </location>
</feature>
<keyword evidence="4 8" id="KW-1003">Cell membrane</keyword>
<keyword evidence="10" id="KW-1185">Reference proteome</keyword>
<feature type="transmembrane region" description="Helical" evidence="8">
    <location>
        <begin position="80"/>
        <end position="99"/>
    </location>
</feature>
<keyword evidence="6 8" id="KW-1133">Transmembrane helix</keyword>
<evidence type="ECO:0000256" key="4">
    <source>
        <dbReference type="ARBA" id="ARBA00022475"/>
    </source>
</evidence>
<reference evidence="9 10" key="1">
    <citation type="submission" date="2024-07" db="EMBL/GenBank/DDBJ databases">
        <authorList>
            <person name="Kang M."/>
        </authorList>
    </citation>
    <scope>NUCLEOTIDE SEQUENCE [LARGE SCALE GENOMIC DNA]</scope>
    <source>
        <strain evidence="9 10">DFM31</strain>
    </source>
</reference>
<evidence type="ECO:0000256" key="1">
    <source>
        <dbReference type="ARBA" id="ARBA00004651"/>
    </source>
</evidence>
<dbReference type="InterPro" id="IPR052017">
    <property type="entry name" value="TSUP"/>
</dbReference>
<evidence type="ECO:0000256" key="7">
    <source>
        <dbReference type="ARBA" id="ARBA00023136"/>
    </source>
</evidence>
<keyword evidence="7 8" id="KW-0472">Membrane</keyword>
<accession>A0ABV3L405</accession>
<dbReference type="PANTHER" id="PTHR30269">
    <property type="entry name" value="TRANSMEMBRANE PROTEIN YFCA"/>
    <property type="match status" value="1"/>
</dbReference>
<dbReference type="RefSeq" id="WP_366192109.1">
    <property type="nucleotide sequence ID" value="NZ_JBFBVU010000005.1"/>
</dbReference>
<name>A0ABV3L405_9RHOB</name>
<comment type="similarity">
    <text evidence="2 8">Belongs to the 4-toluene sulfonate uptake permease (TSUP) (TC 2.A.102) family.</text>
</comment>
<evidence type="ECO:0000256" key="2">
    <source>
        <dbReference type="ARBA" id="ARBA00009142"/>
    </source>
</evidence>
<feature type="transmembrane region" description="Helical" evidence="8">
    <location>
        <begin position="228"/>
        <end position="249"/>
    </location>
</feature>
<evidence type="ECO:0000256" key="5">
    <source>
        <dbReference type="ARBA" id="ARBA00022692"/>
    </source>
</evidence>
<proteinExistence type="inferred from homology"/>
<dbReference type="PANTHER" id="PTHR30269:SF37">
    <property type="entry name" value="MEMBRANE TRANSPORTER PROTEIN"/>
    <property type="match status" value="1"/>
</dbReference>
<gene>
    <name evidence="9" type="ORF">AB0T83_05835</name>
</gene>
<feature type="transmembrane region" description="Helical" evidence="8">
    <location>
        <begin position="105"/>
        <end position="123"/>
    </location>
</feature>
<evidence type="ECO:0000256" key="8">
    <source>
        <dbReference type="RuleBase" id="RU363041"/>
    </source>
</evidence>
<evidence type="ECO:0000256" key="6">
    <source>
        <dbReference type="ARBA" id="ARBA00022989"/>
    </source>
</evidence>
<evidence type="ECO:0000313" key="10">
    <source>
        <dbReference type="Proteomes" id="UP001553161"/>
    </source>
</evidence>
<feature type="transmembrane region" description="Helical" evidence="8">
    <location>
        <begin position="50"/>
        <end position="68"/>
    </location>
</feature>
<dbReference type="Proteomes" id="UP001553161">
    <property type="component" value="Unassembled WGS sequence"/>
</dbReference>
<dbReference type="EMBL" id="JBFBVU010000005">
    <property type="protein sequence ID" value="MEV8466304.1"/>
    <property type="molecule type" value="Genomic_DNA"/>
</dbReference>
<feature type="transmembrane region" description="Helical" evidence="8">
    <location>
        <begin position="135"/>
        <end position="164"/>
    </location>
</feature>
<protein>
    <recommendedName>
        <fullName evidence="8">Probable membrane transporter protein</fullName>
    </recommendedName>
</protein>
<organism evidence="9 10">
    <name type="scientific">Meridianimarinicoccus marinus</name>
    <dbReference type="NCBI Taxonomy" id="3231483"/>
    <lineage>
        <taxon>Bacteria</taxon>
        <taxon>Pseudomonadati</taxon>
        <taxon>Pseudomonadota</taxon>
        <taxon>Alphaproteobacteria</taxon>
        <taxon>Rhodobacterales</taxon>
        <taxon>Paracoccaceae</taxon>
        <taxon>Meridianimarinicoccus</taxon>
    </lineage>
</organism>
<feature type="transmembrane region" description="Helical" evidence="8">
    <location>
        <begin position="170"/>
        <end position="191"/>
    </location>
</feature>
<sequence length="250" mass="26416">MPDIPFQVLASPGLGWLIAAAFVGGIVRGFSGFGTALVFMPVAARFLDPLWAIMALMVMDIFGPLPNLPRAARIANRRDIALMLAATLITLPLGLWVLVQVRADVFAWAVSGLALFMLVCLLSGLRYRGPVGPRLVTATGGLAGFLGGLTGMPGPPVILLYLAAPHPAPVVRASTMVYLFLYDVLLVAALWVKGALALVPLGLGLILTVPTVLGNMLGGWIFRPAHERLYRGVAFSVIGASALSGLPIWR</sequence>